<organism evidence="1 2">
    <name type="scientific">Sphaerodactylus townsendi</name>
    <dbReference type="NCBI Taxonomy" id="933632"/>
    <lineage>
        <taxon>Eukaryota</taxon>
        <taxon>Metazoa</taxon>
        <taxon>Chordata</taxon>
        <taxon>Craniata</taxon>
        <taxon>Vertebrata</taxon>
        <taxon>Euteleostomi</taxon>
        <taxon>Lepidosauria</taxon>
        <taxon>Squamata</taxon>
        <taxon>Bifurcata</taxon>
        <taxon>Gekkota</taxon>
        <taxon>Sphaerodactylidae</taxon>
        <taxon>Sphaerodactylus</taxon>
    </lineage>
</organism>
<proteinExistence type="predicted"/>
<dbReference type="Proteomes" id="UP000827872">
    <property type="component" value="Linkage Group LG04"/>
</dbReference>
<comment type="caution">
    <text evidence="1">The sequence shown here is derived from an EMBL/GenBank/DDBJ whole genome shotgun (WGS) entry which is preliminary data.</text>
</comment>
<dbReference type="EMBL" id="CM037617">
    <property type="protein sequence ID" value="KAH8005984.1"/>
    <property type="molecule type" value="Genomic_DNA"/>
</dbReference>
<gene>
    <name evidence="1" type="ORF">K3G42_031654</name>
</gene>
<sequence>MQSKAESLHPSKDCTVSLIDVKEISSSQILGPVQHSIPNETLCCCMTCPHVTQWHMDLCYGRRSRQGHTARLPCFFRYLSSLGLHILHLNYLKCSPKQKKKVMCESALGYSVPVMCGLDAS</sequence>
<name>A0ACB8FL24_9SAUR</name>
<protein>
    <submittedName>
        <fullName evidence="1">Uncharacterized protein</fullName>
    </submittedName>
</protein>
<evidence type="ECO:0000313" key="1">
    <source>
        <dbReference type="EMBL" id="KAH8005984.1"/>
    </source>
</evidence>
<evidence type="ECO:0000313" key="2">
    <source>
        <dbReference type="Proteomes" id="UP000827872"/>
    </source>
</evidence>
<reference evidence="1" key="1">
    <citation type="submission" date="2021-08" db="EMBL/GenBank/DDBJ databases">
        <title>The first chromosome-level gecko genome reveals the dynamic sex chromosomes of Neotropical dwarf geckos (Sphaerodactylidae: Sphaerodactylus).</title>
        <authorList>
            <person name="Pinto B.J."/>
            <person name="Keating S.E."/>
            <person name="Gamble T."/>
        </authorList>
    </citation>
    <scope>NUCLEOTIDE SEQUENCE</scope>
    <source>
        <strain evidence="1">TG3544</strain>
    </source>
</reference>
<accession>A0ACB8FL24</accession>
<keyword evidence="2" id="KW-1185">Reference proteome</keyword>